<dbReference type="InterPro" id="IPR012373">
    <property type="entry name" value="Ferrdict_sens_TM"/>
</dbReference>
<accession>A0A4S1XGM2</accession>
<sequence>MKRFPSRSCGWMRIIRVGGVSQGKEAAMPSETPDSIEARAIEWHIRLRDGDDAIWEGFAEWLVEDPRHAAAYDSIEQTDLALEPLLPHVVIREAANDAEAQPEPPARRGWRWGLAGGALAASVAGAFLLLPQAESSRYEVATRPGERQLVQLDPATQVTLNGATRMIFDRENPRFAALAKGEALFHVRHDSAEPFRLEVGDNIVEDAGTVFNVVHETDEVRVAVAEGKVVYNPGRSAVSLGAGQALVDRKASDTVDVTRVPVDRVGSWKTGSLVYSAAPLSRVAADLSRAMDLRVTVAPGLGDRPFSGTIMLDGTGPEQLRRLQLALNVNLEKGSDGWIMKPVGSAGQ</sequence>
<gene>
    <name evidence="3" type="ORF">E5A73_01085</name>
</gene>
<dbReference type="PANTHER" id="PTHR30273">
    <property type="entry name" value="PERIPLASMIC SIGNAL SENSOR AND SIGMA FACTOR ACTIVATOR FECR-RELATED"/>
    <property type="match status" value="1"/>
</dbReference>
<dbReference type="Proteomes" id="UP000306147">
    <property type="component" value="Unassembled WGS sequence"/>
</dbReference>
<name>A0A4S1XGM2_9SPHN</name>
<protein>
    <submittedName>
        <fullName evidence="3">DUF4880 domain-containing protein</fullName>
    </submittedName>
</protein>
<dbReference type="GO" id="GO:0016989">
    <property type="term" value="F:sigma factor antagonist activity"/>
    <property type="evidence" value="ECO:0007669"/>
    <property type="project" value="TreeGrafter"/>
</dbReference>
<dbReference type="AlphaFoldDB" id="A0A4S1XGM2"/>
<organism evidence="3 4">
    <name type="scientific">Sphingomonas gei</name>
    <dbReference type="NCBI Taxonomy" id="1395960"/>
    <lineage>
        <taxon>Bacteria</taxon>
        <taxon>Pseudomonadati</taxon>
        <taxon>Pseudomonadota</taxon>
        <taxon>Alphaproteobacteria</taxon>
        <taxon>Sphingomonadales</taxon>
        <taxon>Sphingomonadaceae</taxon>
        <taxon>Sphingomonas</taxon>
    </lineage>
</organism>
<dbReference type="PIRSF" id="PIRSF018266">
    <property type="entry name" value="FecR"/>
    <property type="match status" value="1"/>
</dbReference>
<evidence type="ECO:0000313" key="3">
    <source>
        <dbReference type="EMBL" id="TGX55754.1"/>
    </source>
</evidence>
<evidence type="ECO:0000259" key="1">
    <source>
        <dbReference type="Pfam" id="PF04773"/>
    </source>
</evidence>
<dbReference type="Gene3D" id="2.60.120.1440">
    <property type="match status" value="1"/>
</dbReference>
<feature type="domain" description="FecR N-terminal" evidence="2">
    <location>
        <begin position="39"/>
        <end position="77"/>
    </location>
</feature>
<evidence type="ECO:0000313" key="4">
    <source>
        <dbReference type="Proteomes" id="UP000306147"/>
    </source>
</evidence>
<dbReference type="PANTHER" id="PTHR30273:SF2">
    <property type="entry name" value="PROTEIN FECR"/>
    <property type="match status" value="1"/>
</dbReference>
<dbReference type="InterPro" id="IPR006860">
    <property type="entry name" value="FecR"/>
</dbReference>
<dbReference type="Pfam" id="PF04773">
    <property type="entry name" value="FecR"/>
    <property type="match status" value="1"/>
</dbReference>
<dbReference type="EMBL" id="SRXT01000001">
    <property type="protein sequence ID" value="TGX55754.1"/>
    <property type="molecule type" value="Genomic_DNA"/>
</dbReference>
<dbReference type="OrthoDB" id="7346218at2"/>
<evidence type="ECO:0000259" key="2">
    <source>
        <dbReference type="Pfam" id="PF16220"/>
    </source>
</evidence>
<dbReference type="InterPro" id="IPR032623">
    <property type="entry name" value="FecR_N"/>
</dbReference>
<keyword evidence="4" id="KW-1185">Reference proteome</keyword>
<feature type="domain" description="FecR protein" evidence="1">
    <location>
        <begin position="139"/>
        <end position="229"/>
    </location>
</feature>
<comment type="caution">
    <text evidence="3">The sequence shown here is derived from an EMBL/GenBank/DDBJ whole genome shotgun (WGS) entry which is preliminary data.</text>
</comment>
<dbReference type="Pfam" id="PF16220">
    <property type="entry name" value="DUF4880"/>
    <property type="match status" value="1"/>
</dbReference>
<proteinExistence type="predicted"/>
<reference evidence="3 4" key="1">
    <citation type="submission" date="2019-04" db="EMBL/GenBank/DDBJ databases">
        <title>Sphingomonas psychrotolerans sp. nov., isolated from soil in the Tianshan Mountains, Xinjiang, China.</title>
        <authorList>
            <person name="Luo Y."/>
            <person name="Sheng H."/>
        </authorList>
    </citation>
    <scope>NUCLEOTIDE SEQUENCE [LARGE SCALE GENOMIC DNA]</scope>
    <source>
        <strain evidence="3 4">ZFGT-11</strain>
    </source>
</reference>